<dbReference type="HOGENOM" id="CLU_2479045_0_0_7"/>
<reference evidence="1 2" key="1">
    <citation type="journal article" date="2014" name="Genome Announc.">
        <title>Draft genome sequences of six enterohepatic helicobacter species isolated from humans and one from rhesus macaques.</title>
        <authorList>
            <person name="Shen Z."/>
            <person name="Sheh A."/>
            <person name="Young S.K."/>
            <person name="Abouelliel A."/>
            <person name="Ward D.V."/>
            <person name="Earl A.M."/>
            <person name="Fox J.G."/>
        </authorList>
    </citation>
    <scope>NUCLEOTIDE SEQUENCE [LARGE SCALE GENOMIC DNA]</scope>
    <source>
        <strain evidence="1 2">MIT 99-5501</strain>
    </source>
</reference>
<comment type="caution">
    <text evidence="1">The sequence shown here is derived from an EMBL/GenBank/DDBJ whole genome shotgun (WGS) entry which is preliminary data.</text>
</comment>
<evidence type="ECO:0000313" key="1">
    <source>
        <dbReference type="EMBL" id="ETD24872.1"/>
    </source>
</evidence>
<sequence>MGNLIELVRSVDLLISPSTGTIHIADNLGIKIIGLYSKRDMRLWLGKNMDKSSMIVLKTHYSKLSASQESKIIETITQKTIEILKSR</sequence>
<protein>
    <submittedName>
        <fullName evidence="1">Uncharacterized protein</fullName>
    </submittedName>
</protein>
<dbReference type="Pfam" id="PF01075">
    <property type="entry name" value="Glyco_transf_9"/>
    <property type="match status" value="1"/>
</dbReference>
<dbReference type="Gene3D" id="3.40.50.2000">
    <property type="entry name" value="Glycogen Phosphorylase B"/>
    <property type="match status" value="1"/>
</dbReference>
<accession>V8CCN7</accession>
<organism evidence="1 2">
    <name type="scientific">Helicobacter macacae MIT 99-5501</name>
    <dbReference type="NCBI Taxonomy" id="1357400"/>
    <lineage>
        <taxon>Bacteria</taxon>
        <taxon>Pseudomonadati</taxon>
        <taxon>Campylobacterota</taxon>
        <taxon>Epsilonproteobacteria</taxon>
        <taxon>Campylobacterales</taxon>
        <taxon>Helicobacteraceae</taxon>
        <taxon>Helicobacter</taxon>
    </lineage>
</organism>
<dbReference type="PATRIC" id="fig|1357400.3.peg.293"/>
<dbReference type="RefSeq" id="WP_023926874.1">
    <property type="nucleotide sequence ID" value="NZ_KI669454.1"/>
</dbReference>
<dbReference type="AlphaFoldDB" id="V8CCN7"/>
<proteinExistence type="predicted"/>
<evidence type="ECO:0000313" key="2">
    <source>
        <dbReference type="Proteomes" id="UP000018731"/>
    </source>
</evidence>
<dbReference type="Proteomes" id="UP000018731">
    <property type="component" value="Unassembled WGS sequence"/>
</dbReference>
<dbReference type="SUPFAM" id="SSF53756">
    <property type="entry name" value="UDP-Glycosyltransferase/glycogen phosphorylase"/>
    <property type="match status" value="1"/>
</dbReference>
<name>V8CCN7_9HELI</name>
<dbReference type="STRING" id="1357400.HMPREF2086_00206"/>
<dbReference type="EMBL" id="AZJI01000001">
    <property type="protein sequence ID" value="ETD24872.1"/>
    <property type="molecule type" value="Genomic_DNA"/>
</dbReference>
<gene>
    <name evidence="1" type="ORF">HMPREF2086_00206</name>
</gene>
<dbReference type="InterPro" id="IPR002201">
    <property type="entry name" value="Glyco_trans_9"/>
</dbReference>
<keyword evidence="2" id="KW-1185">Reference proteome</keyword>
<dbReference type="GO" id="GO:0016757">
    <property type="term" value="F:glycosyltransferase activity"/>
    <property type="evidence" value="ECO:0007669"/>
    <property type="project" value="InterPro"/>
</dbReference>